<dbReference type="SUPFAM" id="SSF52777">
    <property type="entry name" value="CoA-dependent acyltransferases"/>
    <property type="match status" value="1"/>
</dbReference>
<dbReference type="Pfam" id="PF00501">
    <property type="entry name" value="AMP-binding"/>
    <property type="match status" value="1"/>
</dbReference>
<dbReference type="PANTHER" id="PTHR45527">
    <property type="entry name" value="NONRIBOSOMAL PEPTIDE SYNTHETASE"/>
    <property type="match status" value="1"/>
</dbReference>
<dbReference type="InterPro" id="IPR042099">
    <property type="entry name" value="ANL_N_sf"/>
</dbReference>
<evidence type="ECO:0000313" key="4">
    <source>
        <dbReference type="Proteomes" id="UP000663992"/>
    </source>
</evidence>
<dbReference type="RefSeq" id="WP_206596970.1">
    <property type="nucleotide sequence ID" value="NZ_JAFKCS010000479.1"/>
</dbReference>
<gene>
    <name evidence="3" type="ORF">J0A65_25255</name>
</gene>
<protein>
    <submittedName>
        <fullName evidence="3">AMP-binding protein</fullName>
    </submittedName>
</protein>
<dbReference type="InterPro" id="IPR001242">
    <property type="entry name" value="Condensation_dom"/>
</dbReference>
<name>A0ABS3D1E5_9ALTE</name>
<proteinExistence type="predicted"/>
<feature type="domain" description="Condensation" evidence="2">
    <location>
        <begin position="1"/>
        <end position="99"/>
    </location>
</feature>
<evidence type="ECO:0000259" key="2">
    <source>
        <dbReference type="Pfam" id="PF00668"/>
    </source>
</evidence>
<sequence length="195" mass="20866">EQLVQALQPDRSHGRHPLCQVAFDHQVRGTVALQGLNVESLRQIDLETPFDLVLRVRESQAGLELSFCYAAERYCATGMACMAEQFLALLRALPKQPADAPLQAGAWLDEALWRLAVPASAEAFEPLATVIAAQAAAQPEAIALQDEQRSLSFAELDARANRLAQALVAAGVGPEARVGVALPRGVDIPLALLAV</sequence>
<keyword evidence="4" id="KW-1185">Reference proteome</keyword>
<reference evidence="3 4" key="1">
    <citation type="submission" date="2021-03" db="EMBL/GenBank/DDBJ databases">
        <title>novel species isolated from a fishpond in China.</title>
        <authorList>
            <person name="Lu H."/>
            <person name="Cai Z."/>
        </authorList>
    </citation>
    <scope>NUCLEOTIDE SEQUENCE [LARGE SCALE GENOMIC DNA]</scope>
    <source>
        <strain evidence="3 4">Y57</strain>
    </source>
</reference>
<dbReference type="Pfam" id="PF00668">
    <property type="entry name" value="Condensation"/>
    <property type="match status" value="1"/>
</dbReference>
<dbReference type="SUPFAM" id="SSF56801">
    <property type="entry name" value="Acetyl-CoA synthetase-like"/>
    <property type="match status" value="1"/>
</dbReference>
<dbReference type="PANTHER" id="PTHR45527:SF1">
    <property type="entry name" value="FATTY ACID SYNTHASE"/>
    <property type="match status" value="1"/>
</dbReference>
<dbReference type="Proteomes" id="UP000663992">
    <property type="component" value="Unassembled WGS sequence"/>
</dbReference>
<dbReference type="InterPro" id="IPR000873">
    <property type="entry name" value="AMP-dep_synth/lig_dom"/>
</dbReference>
<dbReference type="EMBL" id="JAFKCS010000479">
    <property type="protein sequence ID" value="MBN7823197.1"/>
    <property type="molecule type" value="Genomic_DNA"/>
</dbReference>
<evidence type="ECO:0000259" key="1">
    <source>
        <dbReference type="Pfam" id="PF00501"/>
    </source>
</evidence>
<evidence type="ECO:0000313" key="3">
    <source>
        <dbReference type="EMBL" id="MBN7823197.1"/>
    </source>
</evidence>
<feature type="non-terminal residue" evidence="3">
    <location>
        <position position="1"/>
    </location>
</feature>
<comment type="caution">
    <text evidence="3">The sequence shown here is derived from an EMBL/GenBank/DDBJ whole genome shotgun (WGS) entry which is preliminary data.</text>
</comment>
<dbReference type="Gene3D" id="3.40.50.12780">
    <property type="entry name" value="N-terminal domain of ligase-like"/>
    <property type="match status" value="1"/>
</dbReference>
<feature type="non-terminal residue" evidence="3">
    <location>
        <position position="195"/>
    </location>
</feature>
<accession>A0ABS3D1E5</accession>
<organism evidence="3 4">
    <name type="scientific">Bowmanella yangjiangensis</name>
    <dbReference type="NCBI Taxonomy" id="2811230"/>
    <lineage>
        <taxon>Bacteria</taxon>
        <taxon>Pseudomonadati</taxon>
        <taxon>Pseudomonadota</taxon>
        <taxon>Gammaproteobacteria</taxon>
        <taxon>Alteromonadales</taxon>
        <taxon>Alteromonadaceae</taxon>
        <taxon>Bowmanella</taxon>
    </lineage>
</organism>
<dbReference type="Gene3D" id="3.30.559.30">
    <property type="entry name" value="Nonribosomal peptide synthetase, condensation domain"/>
    <property type="match status" value="1"/>
</dbReference>
<feature type="domain" description="AMP-dependent synthetase/ligase" evidence="1">
    <location>
        <begin position="132"/>
        <end position="195"/>
    </location>
</feature>